<reference evidence="2" key="2">
    <citation type="submission" date="2015-01" db="EMBL/GenBank/DDBJ databases">
        <title>Evolutionary Origins and Diversification of the Mycorrhizal Mutualists.</title>
        <authorList>
            <consortium name="DOE Joint Genome Institute"/>
            <consortium name="Mycorrhizal Genomics Consortium"/>
            <person name="Kohler A."/>
            <person name="Kuo A."/>
            <person name="Nagy L.G."/>
            <person name="Floudas D."/>
            <person name="Copeland A."/>
            <person name="Barry K.W."/>
            <person name="Cichocki N."/>
            <person name="Veneault-Fourrey C."/>
            <person name="LaButti K."/>
            <person name="Lindquist E.A."/>
            <person name="Lipzen A."/>
            <person name="Lundell T."/>
            <person name="Morin E."/>
            <person name="Murat C."/>
            <person name="Riley R."/>
            <person name="Ohm R."/>
            <person name="Sun H."/>
            <person name="Tunlid A."/>
            <person name="Henrissat B."/>
            <person name="Grigoriev I.V."/>
            <person name="Hibbett D.S."/>
            <person name="Martin F."/>
        </authorList>
    </citation>
    <scope>NUCLEOTIDE SEQUENCE [LARGE SCALE GENOMIC DNA]</scope>
    <source>
        <strain evidence="2">h7</strain>
    </source>
</reference>
<keyword evidence="2" id="KW-1185">Reference proteome</keyword>
<evidence type="ECO:0000313" key="2">
    <source>
        <dbReference type="Proteomes" id="UP000053424"/>
    </source>
</evidence>
<gene>
    <name evidence="1" type="ORF">M413DRAFT_13511</name>
</gene>
<sequence length="194" mass="22633">MTPFLLNIMHLVYVGDRCFTLPGKTSNTQREPESFYQEFTRFTYRLIPLPQMKESWSVRRYTGQLLCRFNPNLVQQSVYPFDDFPKIPLHIPYHFVIVNAGKKLFQLYGLNEIDFERAFPFLQGEKFLKTRTIMDNLRNIYVAWNVAQPDPARLTPEANDDKPIMVRLSTSGGESVTGYDAHHFHSPTPLIKKT</sequence>
<dbReference type="EMBL" id="KN831799">
    <property type="protein sequence ID" value="KIM37145.1"/>
    <property type="molecule type" value="Genomic_DNA"/>
</dbReference>
<dbReference type="HOGENOM" id="CLU_1402603_0_0_1"/>
<protein>
    <submittedName>
        <fullName evidence="1">Uncharacterized protein</fullName>
    </submittedName>
</protein>
<reference evidence="1 2" key="1">
    <citation type="submission" date="2014-04" db="EMBL/GenBank/DDBJ databases">
        <authorList>
            <consortium name="DOE Joint Genome Institute"/>
            <person name="Kuo A."/>
            <person name="Gay G."/>
            <person name="Dore J."/>
            <person name="Kohler A."/>
            <person name="Nagy L.G."/>
            <person name="Floudas D."/>
            <person name="Copeland A."/>
            <person name="Barry K.W."/>
            <person name="Cichocki N."/>
            <person name="Veneault-Fourrey C."/>
            <person name="LaButti K."/>
            <person name="Lindquist E.A."/>
            <person name="Lipzen A."/>
            <person name="Lundell T."/>
            <person name="Morin E."/>
            <person name="Murat C."/>
            <person name="Sun H."/>
            <person name="Tunlid A."/>
            <person name="Henrissat B."/>
            <person name="Grigoriev I.V."/>
            <person name="Hibbett D.S."/>
            <person name="Martin F."/>
            <person name="Nordberg H.P."/>
            <person name="Cantor M.N."/>
            <person name="Hua S.X."/>
        </authorList>
    </citation>
    <scope>NUCLEOTIDE SEQUENCE [LARGE SCALE GENOMIC DNA]</scope>
    <source>
        <strain evidence="2">h7</strain>
    </source>
</reference>
<evidence type="ECO:0000313" key="1">
    <source>
        <dbReference type="EMBL" id="KIM37145.1"/>
    </source>
</evidence>
<dbReference type="Proteomes" id="UP000053424">
    <property type="component" value="Unassembled WGS sequence"/>
</dbReference>
<organism evidence="1 2">
    <name type="scientific">Hebeloma cylindrosporum</name>
    <dbReference type="NCBI Taxonomy" id="76867"/>
    <lineage>
        <taxon>Eukaryota</taxon>
        <taxon>Fungi</taxon>
        <taxon>Dikarya</taxon>
        <taxon>Basidiomycota</taxon>
        <taxon>Agaricomycotina</taxon>
        <taxon>Agaricomycetes</taxon>
        <taxon>Agaricomycetidae</taxon>
        <taxon>Agaricales</taxon>
        <taxon>Agaricineae</taxon>
        <taxon>Hymenogastraceae</taxon>
        <taxon>Hebeloma</taxon>
    </lineage>
</organism>
<name>A0A0C3BKC0_HEBCY</name>
<dbReference type="OrthoDB" id="3133596at2759"/>
<proteinExistence type="predicted"/>
<dbReference type="AlphaFoldDB" id="A0A0C3BKC0"/>
<accession>A0A0C3BKC0</accession>